<dbReference type="KEGG" id="fau:Fraau_3104"/>
<evidence type="ECO:0008006" key="8">
    <source>
        <dbReference type="Google" id="ProtNLM"/>
    </source>
</evidence>
<feature type="transmembrane region" description="Helical" evidence="5">
    <location>
        <begin position="7"/>
        <end position="27"/>
    </location>
</feature>
<sequence>MPREIEIAGILVPGLLLVLIGCLSLLWGMDLLIGRLGLYRYVWHPSLFRLAVFASLFGALGLILF</sequence>
<feature type="transmembrane region" description="Helical" evidence="5">
    <location>
        <begin position="47"/>
        <end position="64"/>
    </location>
</feature>
<dbReference type="RefSeq" id="WP_014404434.1">
    <property type="nucleotide sequence ID" value="NC_017033.1"/>
</dbReference>
<dbReference type="OrthoDB" id="6080293at2"/>
<dbReference type="Proteomes" id="UP000005234">
    <property type="component" value="Chromosome"/>
</dbReference>
<evidence type="ECO:0000256" key="2">
    <source>
        <dbReference type="ARBA" id="ARBA00022692"/>
    </source>
</evidence>
<name>H8L0D6_FRAAD</name>
<dbReference type="STRING" id="767434.Fraau_3104"/>
<accession>H8L0D6</accession>
<reference evidence="6" key="1">
    <citation type="submission" date="2012-02" db="EMBL/GenBank/DDBJ databases">
        <title>The complete genome of Frateuria aurantia DSM 6220.</title>
        <authorList>
            <consortium name="US DOE Joint Genome Institute (JGI-PGF)"/>
            <person name="Lucas S."/>
            <person name="Copeland A."/>
            <person name="Lapidus A."/>
            <person name="Glavina del Rio T."/>
            <person name="Dalin E."/>
            <person name="Tice H."/>
            <person name="Bruce D."/>
            <person name="Goodwin L."/>
            <person name="Pitluck S."/>
            <person name="Peters L."/>
            <person name="Ovchinnikova G."/>
            <person name="Teshima H."/>
            <person name="Kyrpides N."/>
            <person name="Mavromatis K."/>
            <person name="Ivanova N."/>
            <person name="Brettin T."/>
            <person name="Detter J.C."/>
            <person name="Han C."/>
            <person name="Larimer F."/>
            <person name="Land M."/>
            <person name="Hauser L."/>
            <person name="Markowitz V."/>
            <person name="Cheng J.-F."/>
            <person name="Hugenholtz P."/>
            <person name="Woyke T."/>
            <person name="Wu D."/>
            <person name="Brambilla E."/>
            <person name="Klenk H.-P."/>
            <person name="Eisen J.A."/>
        </authorList>
    </citation>
    <scope>NUCLEOTIDE SEQUENCE</scope>
    <source>
        <strain evidence="6">DSM 6220</strain>
    </source>
</reference>
<protein>
    <recommendedName>
        <fullName evidence="8">DUF1656 domain-containing protein</fullName>
    </recommendedName>
</protein>
<dbReference type="AlphaFoldDB" id="H8L0D6"/>
<keyword evidence="3 5" id="KW-1133">Transmembrane helix</keyword>
<gene>
    <name evidence="6" type="ordered locus">Fraau_3104</name>
</gene>
<dbReference type="Pfam" id="PF07869">
    <property type="entry name" value="DUF1656"/>
    <property type="match status" value="1"/>
</dbReference>
<keyword evidence="7" id="KW-1185">Reference proteome</keyword>
<evidence type="ECO:0000256" key="4">
    <source>
        <dbReference type="ARBA" id="ARBA00023136"/>
    </source>
</evidence>
<evidence type="ECO:0000256" key="5">
    <source>
        <dbReference type="SAM" id="Phobius"/>
    </source>
</evidence>
<evidence type="ECO:0000313" key="6">
    <source>
        <dbReference type="EMBL" id="AFC87431.1"/>
    </source>
</evidence>
<keyword evidence="4 5" id="KW-0472">Membrane</keyword>
<evidence type="ECO:0000313" key="7">
    <source>
        <dbReference type="Proteomes" id="UP000005234"/>
    </source>
</evidence>
<organism evidence="6 7">
    <name type="scientific">Frateuria aurantia (strain ATCC 33424 / DSM 6220 / KCTC 2777 / LMG 1558 / NBRC 3245 / NCIMB 13370)</name>
    <name type="common">Acetobacter aurantius</name>
    <dbReference type="NCBI Taxonomy" id="767434"/>
    <lineage>
        <taxon>Bacteria</taxon>
        <taxon>Pseudomonadati</taxon>
        <taxon>Pseudomonadota</taxon>
        <taxon>Gammaproteobacteria</taxon>
        <taxon>Lysobacterales</taxon>
        <taxon>Rhodanobacteraceae</taxon>
        <taxon>Frateuria</taxon>
    </lineage>
</organism>
<evidence type="ECO:0000256" key="1">
    <source>
        <dbReference type="ARBA" id="ARBA00022475"/>
    </source>
</evidence>
<dbReference type="eggNOG" id="ENOG5033A7D">
    <property type="taxonomic scope" value="Bacteria"/>
</dbReference>
<keyword evidence="2 5" id="KW-0812">Transmembrane</keyword>
<proteinExistence type="predicted"/>
<dbReference type="PROSITE" id="PS51257">
    <property type="entry name" value="PROKAR_LIPOPROTEIN"/>
    <property type="match status" value="1"/>
</dbReference>
<dbReference type="HOGENOM" id="CLU_188292_3_0_6"/>
<evidence type="ECO:0000256" key="3">
    <source>
        <dbReference type="ARBA" id="ARBA00022989"/>
    </source>
</evidence>
<dbReference type="EMBL" id="CP003350">
    <property type="protein sequence ID" value="AFC87431.1"/>
    <property type="molecule type" value="Genomic_DNA"/>
</dbReference>
<dbReference type="InterPro" id="IPR012451">
    <property type="entry name" value="DUF1656"/>
</dbReference>
<keyword evidence="1" id="KW-1003">Cell membrane</keyword>